<name>A0A6L2ZPN8_9ENTR</name>
<dbReference type="EMBL" id="BLXO01000003">
    <property type="protein sequence ID" value="GFN46380.1"/>
    <property type="molecule type" value="Genomic_DNA"/>
</dbReference>
<sequence>MQFGEDNHRIRKDASAANLGLVRRTALNLLQQDTSNKISIQAVVDLSYREKILFGKSDGAT</sequence>
<dbReference type="AlphaFoldDB" id="A0A6L2ZPN8"/>
<organism evidence="1 2">
    <name type="scientific">Candidatus Regiella insecticola</name>
    <dbReference type="NCBI Taxonomy" id="138073"/>
    <lineage>
        <taxon>Bacteria</taxon>
        <taxon>Pseudomonadati</taxon>
        <taxon>Pseudomonadota</taxon>
        <taxon>Gammaproteobacteria</taxon>
        <taxon>Enterobacterales</taxon>
        <taxon>Enterobacteriaceae</taxon>
        <taxon>aphid secondary symbionts</taxon>
        <taxon>Candidatus Regiella</taxon>
    </lineage>
</organism>
<protein>
    <submittedName>
        <fullName evidence="1">Transposase</fullName>
    </submittedName>
</protein>
<comment type="caution">
    <text evidence="1">The sequence shown here is derived from an EMBL/GenBank/DDBJ whole genome shotgun (WGS) entry which is preliminary data.</text>
</comment>
<dbReference type="Proteomes" id="UP000504714">
    <property type="component" value="Unassembled WGS sequence"/>
</dbReference>
<gene>
    <name evidence="1" type="ORF">RINTU1_19450</name>
</gene>
<proteinExistence type="predicted"/>
<accession>A0A6L2ZPN8</accession>
<evidence type="ECO:0000313" key="2">
    <source>
        <dbReference type="Proteomes" id="UP000504714"/>
    </source>
</evidence>
<reference evidence="1 2" key="1">
    <citation type="submission" date="2020-06" db="EMBL/GenBank/DDBJ databases">
        <title>The genome sequence of Candidatus Regiella insecticola strain Tut.</title>
        <authorList>
            <person name="Nikoh N."/>
            <person name="Tsuchida T."/>
            <person name="Koga R."/>
            <person name="Oshima K."/>
            <person name="Hattori M."/>
            <person name="Fukatsu T."/>
        </authorList>
    </citation>
    <scope>NUCLEOTIDE SEQUENCE [LARGE SCALE GENOMIC DNA]</scope>
    <source>
        <strain evidence="1 2">Tut</strain>
    </source>
</reference>
<evidence type="ECO:0000313" key="1">
    <source>
        <dbReference type="EMBL" id="GFN46380.1"/>
    </source>
</evidence>